<organism evidence="7 8">
    <name type="scientific">Microbacterium gilvum</name>
    <dbReference type="NCBI Taxonomy" id="1336204"/>
    <lineage>
        <taxon>Bacteria</taxon>
        <taxon>Bacillati</taxon>
        <taxon>Actinomycetota</taxon>
        <taxon>Actinomycetes</taxon>
        <taxon>Micrococcales</taxon>
        <taxon>Microbacteriaceae</taxon>
        <taxon>Microbacterium</taxon>
    </lineage>
</organism>
<dbReference type="InterPro" id="IPR051260">
    <property type="entry name" value="Diverse_substr_monoxygenases"/>
</dbReference>
<dbReference type="Gene3D" id="3.20.20.30">
    <property type="entry name" value="Luciferase-like domain"/>
    <property type="match status" value="1"/>
</dbReference>
<dbReference type="Proteomes" id="UP001501645">
    <property type="component" value="Unassembled WGS sequence"/>
</dbReference>
<evidence type="ECO:0000256" key="2">
    <source>
        <dbReference type="ARBA" id="ARBA00022643"/>
    </source>
</evidence>
<evidence type="ECO:0000313" key="7">
    <source>
        <dbReference type="EMBL" id="GAA4766830.1"/>
    </source>
</evidence>
<dbReference type="SUPFAM" id="SSF51679">
    <property type="entry name" value="Bacterial luciferase-like"/>
    <property type="match status" value="1"/>
</dbReference>
<dbReference type="EMBL" id="BAABKO010000001">
    <property type="protein sequence ID" value="GAA4766830.1"/>
    <property type="molecule type" value="Genomic_DNA"/>
</dbReference>
<name>A0ABP8ZVG0_9MICO</name>
<keyword evidence="4 7" id="KW-0503">Monooxygenase</keyword>
<evidence type="ECO:0000256" key="5">
    <source>
        <dbReference type="ARBA" id="ARBA00033748"/>
    </source>
</evidence>
<dbReference type="Pfam" id="PF00296">
    <property type="entry name" value="Bac_luciferase"/>
    <property type="match status" value="1"/>
</dbReference>
<keyword evidence="2" id="KW-0288">FMN</keyword>
<sequence length="366" mass="40203">MFDLLFLGQGLRLREHRGELFELDVAGRPDSLALFAALSARTERIGLAATLNTTYTEPAELAAGLSTIDHLSNGRAAWNIVTSHDAYFGENFRRGGYLSHADRYVRAEEVIGEVEAQWKAAQDRLPQGRPVYIQAGDSADGRRFGARYADVIFSLNTSFDAAERFSADMATHLTAIGKKREELRILPIARVVFGDTAAEVEERVRENGFAQISGPRALAFAEQVWGRSLDGVDPEGPLPTFDPVRPADHLMKGRVQSKADPFETVARWRALADRDGHSLRSLMVAMYGQPAFRGTPSAVADEITRYTDAGVTDGFALGAYVMPGGFDEIVDRLVPELQERGVYPDRYEGTTARDHLGLAPVGQPSY</sequence>
<comment type="similarity">
    <text evidence="5">Belongs to the NtaA/SnaA/DszA monooxygenase family.</text>
</comment>
<dbReference type="InterPro" id="IPR011251">
    <property type="entry name" value="Luciferase-like_dom"/>
</dbReference>
<keyword evidence="1" id="KW-0285">Flavoprotein</keyword>
<evidence type="ECO:0000259" key="6">
    <source>
        <dbReference type="Pfam" id="PF00296"/>
    </source>
</evidence>
<evidence type="ECO:0000256" key="1">
    <source>
        <dbReference type="ARBA" id="ARBA00022630"/>
    </source>
</evidence>
<dbReference type="InterPro" id="IPR036661">
    <property type="entry name" value="Luciferase-like_sf"/>
</dbReference>
<dbReference type="PIRSF" id="PIRSF000337">
    <property type="entry name" value="NTA_MOA"/>
    <property type="match status" value="1"/>
</dbReference>
<dbReference type="PANTHER" id="PTHR30011">
    <property type="entry name" value="ALKANESULFONATE MONOOXYGENASE-RELATED"/>
    <property type="match status" value="1"/>
</dbReference>
<dbReference type="PANTHER" id="PTHR30011:SF16">
    <property type="entry name" value="C2H2 FINGER DOMAIN TRANSCRIPTION FACTOR (EUROFUNG)-RELATED"/>
    <property type="match status" value="1"/>
</dbReference>
<dbReference type="InterPro" id="IPR016215">
    <property type="entry name" value="NTA_MOA"/>
</dbReference>
<proteinExistence type="inferred from homology"/>
<feature type="domain" description="Luciferase-like" evidence="6">
    <location>
        <begin position="22"/>
        <end position="312"/>
    </location>
</feature>
<gene>
    <name evidence="7" type="ORF">GCM10023351_07710</name>
</gene>
<evidence type="ECO:0000313" key="8">
    <source>
        <dbReference type="Proteomes" id="UP001501645"/>
    </source>
</evidence>
<accession>A0ABP8ZVG0</accession>
<evidence type="ECO:0000256" key="3">
    <source>
        <dbReference type="ARBA" id="ARBA00023002"/>
    </source>
</evidence>
<dbReference type="GO" id="GO:0004497">
    <property type="term" value="F:monooxygenase activity"/>
    <property type="evidence" value="ECO:0007669"/>
    <property type="project" value="UniProtKB-KW"/>
</dbReference>
<comment type="caution">
    <text evidence="7">The sequence shown here is derived from an EMBL/GenBank/DDBJ whole genome shotgun (WGS) entry which is preliminary data.</text>
</comment>
<reference evidence="8" key="1">
    <citation type="journal article" date="2019" name="Int. J. Syst. Evol. Microbiol.">
        <title>The Global Catalogue of Microorganisms (GCM) 10K type strain sequencing project: providing services to taxonomists for standard genome sequencing and annotation.</title>
        <authorList>
            <consortium name="The Broad Institute Genomics Platform"/>
            <consortium name="The Broad Institute Genome Sequencing Center for Infectious Disease"/>
            <person name="Wu L."/>
            <person name="Ma J."/>
        </authorList>
    </citation>
    <scope>NUCLEOTIDE SEQUENCE [LARGE SCALE GENOMIC DNA]</scope>
    <source>
        <strain evidence="8">JCM 18537</strain>
    </source>
</reference>
<evidence type="ECO:0000256" key="4">
    <source>
        <dbReference type="ARBA" id="ARBA00023033"/>
    </source>
</evidence>
<keyword evidence="3" id="KW-0560">Oxidoreductase</keyword>
<keyword evidence="8" id="KW-1185">Reference proteome</keyword>
<protein>
    <submittedName>
        <fullName evidence="7">NtaA/DmoA family FMN-dependent monooxygenase</fullName>
    </submittedName>
</protein>